<keyword evidence="1" id="KW-0812">Transmembrane</keyword>
<protein>
    <submittedName>
        <fullName evidence="2">Uncharacterized protein</fullName>
    </submittedName>
</protein>
<dbReference type="AlphaFoldDB" id="A0A7V3ZUZ7"/>
<comment type="caution">
    <text evidence="2">The sequence shown here is derived from an EMBL/GenBank/DDBJ whole genome shotgun (WGS) entry which is preliminary data.</text>
</comment>
<proteinExistence type="predicted"/>
<dbReference type="InterPro" id="IPR058286">
    <property type="entry name" value="DUF7980"/>
</dbReference>
<accession>A0A7V3ZUZ7</accession>
<evidence type="ECO:0000313" key="2">
    <source>
        <dbReference type="EMBL" id="HGK63682.1"/>
    </source>
</evidence>
<dbReference type="Pfam" id="PF25937">
    <property type="entry name" value="DUF7980"/>
    <property type="match status" value="1"/>
</dbReference>
<reference evidence="2" key="1">
    <citation type="journal article" date="2020" name="mSystems">
        <title>Genome- and Community-Level Interaction Insights into Carbon Utilization and Element Cycling Functions of Hydrothermarchaeota in Hydrothermal Sediment.</title>
        <authorList>
            <person name="Zhou Z."/>
            <person name="Liu Y."/>
            <person name="Xu W."/>
            <person name="Pan J."/>
            <person name="Luo Z.H."/>
            <person name="Li M."/>
        </authorList>
    </citation>
    <scope>NUCLEOTIDE SEQUENCE [LARGE SCALE GENOMIC DNA]</scope>
    <source>
        <strain evidence="2">SpSt-697</strain>
    </source>
</reference>
<feature type="transmembrane region" description="Helical" evidence="1">
    <location>
        <begin position="20"/>
        <end position="40"/>
    </location>
</feature>
<organism evidence="2">
    <name type="scientific">candidate division WOR-3 bacterium</name>
    <dbReference type="NCBI Taxonomy" id="2052148"/>
    <lineage>
        <taxon>Bacteria</taxon>
        <taxon>Bacteria division WOR-3</taxon>
    </lineage>
</organism>
<sequence length="110" mass="12941">MNRKIKGSLLAFIGYLLSPFSFWNDAFINLPIAYFFGFLFSLINKKFFFLATIIFYWLTNLLGILLLFKGSLNFFSKKEIKKEWLISLIFSIFYTTIIIAIKALLKFPKN</sequence>
<dbReference type="EMBL" id="DTDR01000096">
    <property type="protein sequence ID" value="HGK63682.1"/>
    <property type="molecule type" value="Genomic_DNA"/>
</dbReference>
<keyword evidence="1" id="KW-0472">Membrane</keyword>
<evidence type="ECO:0000256" key="1">
    <source>
        <dbReference type="SAM" id="Phobius"/>
    </source>
</evidence>
<feature type="transmembrane region" description="Helical" evidence="1">
    <location>
        <begin position="47"/>
        <end position="68"/>
    </location>
</feature>
<feature type="transmembrane region" description="Helical" evidence="1">
    <location>
        <begin position="84"/>
        <end position="105"/>
    </location>
</feature>
<name>A0A7V3ZUZ7_UNCW3</name>
<gene>
    <name evidence="2" type="ORF">ENU74_03725</name>
</gene>
<keyword evidence="1" id="KW-1133">Transmembrane helix</keyword>